<evidence type="ECO:0000259" key="13">
    <source>
        <dbReference type="SMART" id="SM00760"/>
    </source>
</evidence>
<dbReference type="InterPro" id="IPR013159">
    <property type="entry name" value="DnaA_C"/>
</dbReference>
<reference evidence="14 15" key="1">
    <citation type="submission" date="2020-08" db="EMBL/GenBank/DDBJ databases">
        <title>Genome public.</title>
        <authorList>
            <person name="Liu C."/>
            <person name="Sun Q."/>
        </authorList>
    </citation>
    <scope>NUCLEOTIDE SEQUENCE [LARGE SCALE GENOMIC DNA]</scope>
    <source>
        <strain evidence="14 15">New-38</strain>
    </source>
</reference>
<feature type="region of interest" description="Domain I, interacts with DnaA modulators" evidence="8">
    <location>
        <begin position="1"/>
        <end position="90"/>
    </location>
</feature>
<keyword evidence="15" id="KW-1185">Reference proteome</keyword>
<evidence type="ECO:0000256" key="3">
    <source>
        <dbReference type="ARBA" id="ARBA00022705"/>
    </source>
</evidence>
<dbReference type="PROSITE" id="PS01008">
    <property type="entry name" value="DNAA"/>
    <property type="match status" value="1"/>
</dbReference>
<dbReference type="InterPro" id="IPR038454">
    <property type="entry name" value="DnaA_N_sf"/>
</dbReference>
<feature type="binding site" evidence="8">
    <location>
        <position position="149"/>
    </location>
    <ligand>
        <name>ATP</name>
        <dbReference type="ChEBI" id="CHEBI:30616"/>
    </ligand>
</feature>
<dbReference type="RefSeq" id="WP_101692564.1">
    <property type="nucleotide sequence ID" value="NZ_JACOPR010000002.1"/>
</dbReference>
<dbReference type="Pfam" id="PF11638">
    <property type="entry name" value="DnaA_N"/>
    <property type="match status" value="1"/>
</dbReference>
<feature type="region of interest" description="Domain III, AAA+ region" evidence="8">
    <location>
        <begin position="101"/>
        <end position="317"/>
    </location>
</feature>
<dbReference type="HAMAP" id="MF_00377">
    <property type="entry name" value="DnaA_bact"/>
    <property type="match status" value="1"/>
</dbReference>
<dbReference type="InterPro" id="IPR027417">
    <property type="entry name" value="P-loop_NTPase"/>
</dbReference>
<comment type="subcellular location">
    <subcellularLocation>
        <location evidence="8">Cytoplasm</location>
    </subcellularLocation>
</comment>
<keyword evidence="3 8" id="KW-0235">DNA replication</keyword>
<dbReference type="Gene3D" id="1.10.1750.10">
    <property type="match status" value="1"/>
</dbReference>
<dbReference type="SUPFAM" id="SSF52540">
    <property type="entry name" value="P-loop containing nucleoside triphosphate hydrolases"/>
    <property type="match status" value="1"/>
</dbReference>
<dbReference type="InterPro" id="IPR010921">
    <property type="entry name" value="Trp_repressor/repl_initiator"/>
</dbReference>
<dbReference type="InterPro" id="IPR001957">
    <property type="entry name" value="Chromosome_initiator_DnaA"/>
</dbReference>
<dbReference type="PRINTS" id="PR00051">
    <property type="entry name" value="DNAA"/>
</dbReference>
<feature type="domain" description="Chromosomal replication initiator DnaA C-terminal" evidence="13">
    <location>
        <begin position="346"/>
        <end position="415"/>
    </location>
</feature>
<feature type="binding site" evidence="8">
    <location>
        <position position="147"/>
    </location>
    <ligand>
        <name>ATP</name>
        <dbReference type="ChEBI" id="CHEBI:30616"/>
    </ligand>
</feature>
<evidence type="ECO:0000256" key="10">
    <source>
        <dbReference type="RuleBase" id="RU000577"/>
    </source>
</evidence>
<dbReference type="Gene3D" id="1.10.8.60">
    <property type="match status" value="1"/>
</dbReference>
<evidence type="ECO:0000256" key="2">
    <source>
        <dbReference type="ARBA" id="ARBA00022490"/>
    </source>
</evidence>
<evidence type="ECO:0000256" key="6">
    <source>
        <dbReference type="ARBA" id="ARBA00023121"/>
    </source>
</evidence>
<name>A0ABR7HRM9_9FIRM</name>
<proteinExistence type="inferred from homology"/>
<keyword evidence="2 8" id="KW-0963">Cytoplasm</keyword>
<feature type="binding site" evidence="8">
    <location>
        <position position="145"/>
    </location>
    <ligand>
        <name>ATP</name>
        <dbReference type="ChEBI" id="CHEBI:30616"/>
    </ligand>
</feature>
<evidence type="ECO:0000313" key="14">
    <source>
        <dbReference type="EMBL" id="MBC5730168.1"/>
    </source>
</evidence>
<dbReference type="NCBIfam" id="TIGR00362">
    <property type="entry name" value="DnaA"/>
    <property type="match status" value="1"/>
</dbReference>
<evidence type="ECO:0000256" key="8">
    <source>
        <dbReference type="HAMAP-Rule" id="MF_00377"/>
    </source>
</evidence>
<evidence type="ECO:0000259" key="12">
    <source>
        <dbReference type="SMART" id="SM00382"/>
    </source>
</evidence>
<protein>
    <recommendedName>
        <fullName evidence="8 9">Chromosomal replication initiator protein DnaA</fullName>
    </recommendedName>
</protein>
<dbReference type="Pfam" id="PF08299">
    <property type="entry name" value="Bac_DnaA_C"/>
    <property type="match status" value="1"/>
</dbReference>
<sequence>MNSPADVWAKILSLMEADMTATTINTWFDDAKAVSLDANRFVLHTPSNFKRDIILSRYLPSIKKALHELFSSEFDVVVLGEGELQEFTETAKPVDDGSFMPGTEDYTFERFVVGSSNKFAHAAALAVAENPAHSYNPLFIYGESGLGKTHLLYAIAHRIHQNHPDFRVIYLKGDTFTNELVQAIREGRNEEFREKYRSADVFLMDDVQFIAGRESTQEEMFHTFNTLYEAGRQIVFTADRPPKEMLRLDDRLRTRFEWGLPVDIQPPDYETRVAIIKNKAIRRGMNLPEPVLQYIADNITSNVRQIEGTVNKILAFQELMGESVDVDTVIRAVRDMCKDKADFLPSPDVIIEEVCKFYNIENDALRGQGRTKDTALARQIAMYQIRRMTNLSLKEIGKEFEGRDHTTVMHSIDRVEKLMKTNPEVAEIIKDLNSNINARYDN</sequence>
<gene>
    <name evidence="8 14" type="primary">dnaA</name>
    <name evidence="14" type="ORF">H8S34_04880</name>
</gene>
<comment type="domain">
    <text evidence="8">Domain I is involved in oligomerization and binding regulators, domain II is flexibile and of varying length in different bacteria, domain III forms the AAA+ region, while domain IV binds dsDNA.</text>
</comment>
<dbReference type="InterPro" id="IPR018312">
    <property type="entry name" value="Chromosome_initiator_DnaA_CS"/>
</dbReference>
<dbReference type="Proteomes" id="UP000660021">
    <property type="component" value="Unassembled WGS sequence"/>
</dbReference>
<organism evidence="14 15">
    <name type="scientific">Pseudoflavonifractor hominis</name>
    <dbReference type="NCBI Taxonomy" id="2763059"/>
    <lineage>
        <taxon>Bacteria</taxon>
        <taxon>Bacillati</taxon>
        <taxon>Bacillota</taxon>
        <taxon>Clostridia</taxon>
        <taxon>Eubacteriales</taxon>
        <taxon>Oscillospiraceae</taxon>
        <taxon>Pseudoflavonifractor</taxon>
    </lineage>
</organism>
<dbReference type="InterPro" id="IPR020591">
    <property type="entry name" value="Chromosome_initiator_DnaA-like"/>
</dbReference>
<dbReference type="Gene3D" id="3.40.50.300">
    <property type="entry name" value="P-loop containing nucleotide triphosphate hydrolases"/>
    <property type="match status" value="1"/>
</dbReference>
<keyword evidence="7 8" id="KW-0238">DNA-binding</keyword>
<evidence type="ECO:0000256" key="4">
    <source>
        <dbReference type="ARBA" id="ARBA00022741"/>
    </source>
</evidence>
<dbReference type="EMBL" id="JACOPR010000002">
    <property type="protein sequence ID" value="MBC5730168.1"/>
    <property type="molecule type" value="Genomic_DNA"/>
</dbReference>
<comment type="similarity">
    <text evidence="1 8 11">Belongs to the DnaA family.</text>
</comment>
<comment type="caution">
    <text evidence="8">Lacks conserved residue(s) required for the propagation of feature annotation.</text>
</comment>
<feature type="domain" description="AAA+ ATPase" evidence="12">
    <location>
        <begin position="134"/>
        <end position="262"/>
    </location>
</feature>
<dbReference type="CDD" id="cd06571">
    <property type="entry name" value="Bac_DnaA_C"/>
    <property type="match status" value="1"/>
</dbReference>
<comment type="function">
    <text evidence="8 10">Plays an essential role in the initiation and regulation of chromosomal replication. ATP-DnaA binds to the origin of replication (oriC) to initiate formation of the DNA replication initiation complex once per cell cycle. Binds the DnaA box (a 9 base pair repeat at the origin) and separates the double-stranded (ds)DNA. Forms a right-handed helical filament on oriC DNA; dsDNA binds to the exterior of the filament while single-stranded (ss)DNA is stabiized in the filament's interior. The ATP-DnaA-oriC complex binds and stabilizes one strand of the AT-rich DNA unwinding element (DUE), permitting loading of DNA polymerase. After initiation quickly degrades to an ADP-DnaA complex that is not apt for DNA replication. Binds acidic phospholipids.</text>
</comment>
<comment type="caution">
    <text evidence="14">The sequence shown here is derived from an EMBL/GenBank/DDBJ whole genome shotgun (WGS) entry which is preliminary data.</text>
</comment>
<evidence type="ECO:0000256" key="5">
    <source>
        <dbReference type="ARBA" id="ARBA00022840"/>
    </source>
</evidence>
<dbReference type="Gene3D" id="3.30.300.180">
    <property type="match status" value="1"/>
</dbReference>
<feature type="binding site" evidence="8">
    <location>
        <position position="148"/>
    </location>
    <ligand>
        <name>ATP</name>
        <dbReference type="ChEBI" id="CHEBI:30616"/>
    </ligand>
</feature>
<keyword evidence="4 8" id="KW-0547">Nucleotide-binding</keyword>
<dbReference type="SMART" id="SM00382">
    <property type="entry name" value="AAA"/>
    <property type="match status" value="1"/>
</dbReference>
<evidence type="ECO:0000256" key="7">
    <source>
        <dbReference type="ARBA" id="ARBA00023125"/>
    </source>
</evidence>
<dbReference type="PANTHER" id="PTHR30050">
    <property type="entry name" value="CHROMOSOMAL REPLICATION INITIATOR PROTEIN DNAA"/>
    <property type="match status" value="1"/>
</dbReference>
<dbReference type="InterPro" id="IPR013317">
    <property type="entry name" value="DnaA_dom"/>
</dbReference>
<evidence type="ECO:0000256" key="1">
    <source>
        <dbReference type="ARBA" id="ARBA00006583"/>
    </source>
</evidence>
<evidence type="ECO:0000256" key="9">
    <source>
        <dbReference type="NCBIfam" id="TIGR00362"/>
    </source>
</evidence>
<evidence type="ECO:0000313" key="15">
    <source>
        <dbReference type="Proteomes" id="UP000660021"/>
    </source>
</evidence>
<feature type="region of interest" description="Domain IV, binds dsDNA" evidence="8">
    <location>
        <begin position="318"/>
        <end position="442"/>
    </location>
</feature>
<dbReference type="InterPro" id="IPR024633">
    <property type="entry name" value="DnaA_N_dom"/>
</dbReference>
<comment type="subunit">
    <text evidence="8">Oligomerizes as a right-handed, spiral filament on DNA at oriC.</text>
</comment>
<dbReference type="InterPro" id="IPR003593">
    <property type="entry name" value="AAA+_ATPase"/>
</dbReference>
<dbReference type="SMART" id="SM00760">
    <property type="entry name" value="Bac_DnaA_C"/>
    <property type="match status" value="1"/>
</dbReference>
<dbReference type="PANTHER" id="PTHR30050:SF2">
    <property type="entry name" value="CHROMOSOMAL REPLICATION INITIATOR PROTEIN DNAA"/>
    <property type="match status" value="1"/>
</dbReference>
<accession>A0ABR7HRM9</accession>
<dbReference type="Pfam" id="PF00308">
    <property type="entry name" value="Bac_DnaA"/>
    <property type="match status" value="1"/>
</dbReference>
<evidence type="ECO:0000256" key="11">
    <source>
        <dbReference type="RuleBase" id="RU004227"/>
    </source>
</evidence>
<dbReference type="CDD" id="cd00009">
    <property type="entry name" value="AAA"/>
    <property type="match status" value="1"/>
</dbReference>
<keyword evidence="6 8" id="KW-0446">Lipid-binding</keyword>
<dbReference type="SUPFAM" id="SSF48295">
    <property type="entry name" value="TrpR-like"/>
    <property type="match status" value="1"/>
</dbReference>
<keyword evidence="5 8" id="KW-0067">ATP-binding</keyword>